<dbReference type="AlphaFoldDB" id="A0AAD2HUN1"/>
<comment type="caution">
    <text evidence="4">The sequence shown here is derived from an EMBL/GenBank/DDBJ whole genome shotgun (WGS) entry which is preliminary data.</text>
</comment>
<dbReference type="InterPro" id="IPR006880">
    <property type="entry name" value="INO80B_C"/>
</dbReference>
<feature type="domain" description="INO80 complex subunit B-like conserved region" evidence="2">
    <location>
        <begin position="161"/>
        <end position="250"/>
    </location>
</feature>
<sequence>MRMVVADSDAESEVDIQVADVQESSEVDEDDGADQDEDVEGEDEEAGQDELAGDSDDEMETESVPEVAPLRIKLKLGAQPQASSSRQPAKRWAQSRNEDVESEDSESGEDEDEDDSQLGAPTPKNRTARQAALAGETELSHVTLDSTRSNPNKKAQYSATEVALRKEENARKRKNMIEKKLEDEKLETINRLLKKQTRPRGNKRATAPQSEEDVDMEDEEREGVSNGSQIEEPTVPTMFRWISTSRPLPHSGSLSDATLSDHVEPSPSPHLALMFSVPDTFLPLKTSHDEEKKPKLDTDSLVCAVDGCVADRRYRVVGKAWGVGACGLGHLKLLEGRAL</sequence>
<gene>
    <name evidence="4" type="ORF">MYCIT1_LOCUS31966</name>
    <name evidence="3" type="ORF">MYCIT1_LOCUS6606</name>
</gene>
<dbReference type="PANTHER" id="PTHR21561:SF12">
    <property type="entry name" value="INO80 COMPLEX SUBUNIT B"/>
    <property type="match status" value="1"/>
</dbReference>
<feature type="region of interest" description="Disordered" evidence="1">
    <location>
        <begin position="192"/>
        <end position="233"/>
    </location>
</feature>
<evidence type="ECO:0000259" key="2">
    <source>
        <dbReference type="SMART" id="SM01406"/>
    </source>
</evidence>
<feature type="compositionally biased region" description="Acidic residues" evidence="1">
    <location>
        <begin position="210"/>
        <end position="221"/>
    </location>
</feature>
<dbReference type="GO" id="GO:0031011">
    <property type="term" value="C:Ino80 complex"/>
    <property type="evidence" value="ECO:0007669"/>
    <property type="project" value="InterPro"/>
</dbReference>
<dbReference type="EMBL" id="CAVNYO010000444">
    <property type="protein sequence ID" value="CAK5281088.1"/>
    <property type="molecule type" value="Genomic_DNA"/>
</dbReference>
<evidence type="ECO:0000313" key="5">
    <source>
        <dbReference type="Proteomes" id="UP001295794"/>
    </source>
</evidence>
<dbReference type="PANTHER" id="PTHR21561">
    <property type="entry name" value="INO80 COMPLEX SUBUNIT B"/>
    <property type="match status" value="1"/>
</dbReference>
<dbReference type="Pfam" id="PF04795">
    <property type="entry name" value="PAPA-1"/>
    <property type="match status" value="1"/>
</dbReference>
<feature type="compositionally biased region" description="Polar residues" evidence="1">
    <location>
        <begin position="143"/>
        <end position="159"/>
    </location>
</feature>
<protein>
    <recommendedName>
        <fullName evidence="2">INO80 complex subunit B-like conserved region domain-containing protein</fullName>
    </recommendedName>
</protein>
<evidence type="ECO:0000256" key="1">
    <source>
        <dbReference type="SAM" id="MobiDB-lite"/>
    </source>
</evidence>
<organism evidence="4 5">
    <name type="scientific">Mycena citricolor</name>
    <dbReference type="NCBI Taxonomy" id="2018698"/>
    <lineage>
        <taxon>Eukaryota</taxon>
        <taxon>Fungi</taxon>
        <taxon>Dikarya</taxon>
        <taxon>Basidiomycota</taxon>
        <taxon>Agaricomycotina</taxon>
        <taxon>Agaricomycetes</taxon>
        <taxon>Agaricomycetidae</taxon>
        <taxon>Agaricales</taxon>
        <taxon>Marasmiineae</taxon>
        <taxon>Mycenaceae</taxon>
        <taxon>Mycena</taxon>
    </lineage>
</organism>
<dbReference type="InterPro" id="IPR029523">
    <property type="entry name" value="INO80B/Ies2"/>
</dbReference>
<evidence type="ECO:0000313" key="3">
    <source>
        <dbReference type="EMBL" id="CAK5265542.1"/>
    </source>
</evidence>
<accession>A0AAD2HUN1</accession>
<feature type="compositionally biased region" description="Acidic residues" evidence="1">
    <location>
        <begin position="23"/>
        <end position="63"/>
    </location>
</feature>
<proteinExistence type="predicted"/>
<name>A0AAD2HUN1_9AGAR</name>
<dbReference type="Proteomes" id="UP001295794">
    <property type="component" value="Unassembled WGS sequence"/>
</dbReference>
<keyword evidence="5" id="KW-1185">Reference proteome</keyword>
<dbReference type="SMART" id="SM01406">
    <property type="entry name" value="PAPA-1"/>
    <property type="match status" value="1"/>
</dbReference>
<reference evidence="4" key="1">
    <citation type="submission" date="2023-11" db="EMBL/GenBank/DDBJ databases">
        <authorList>
            <person name="De Vega J J."/>
            <person name="De Vega J J."/>
        </authorList>
    </citation>
    <scope>NUCLEOTIDE SEQUENCE</scope>
</reference>
<feature type="compositionally biased region" description="Basic and acidic residues" evidence="1">
    <location>
        <begin position="163"/>
        <end position="176"/>
    </location>
</feature>
<dbReference type="GO" id="GO:0006338">
    <property type="term" value="P:chromatin remodeling"/>
    <property type="evidence" value="ECO:0007669"/>
    <property type="project" value="InterPro"/>
</dbReference>
<dbReference type="EMBL" id="CAVNYO010000092">
    <property type="protein sequence ID" value="CAK5265542.1"/>
    <property type="molecule type" value="Genomic_DNA"/>
</dbReference>
<evidence type="ECO:0000313" key="4">
    <source>
        <dbReference type="EMBL" id="CAK5281088.1"/>
    </source>
</evidence>
<feature type="region of interest" description="Disordered" evidence="1">
    <location>
        <begin position="1"/>
        <end position="176"/>
    </location>
</feature>
<feature type="compositionally biased region" description="Acidic residues" evidence="1">
    <location>
        <begin position="100"/>
        <end position="116"/>
    </location>
</feature>
<feature type="compositionally biased region" description="Basic residues" evidence="1">
    <location>
        <begin position="192"/>
        <end position="203"/>
    </location>
</feature>